<evidence type="ECO:0000256" key="4">
    <source>
        <dbReference type="ARBA" id="ARBA00022475"/>
    </source>
</evidence>
<evidence type="ECO:0000256" key="7">
    <source>
        <dbReference type="ARBA" id="ARBA00023136"/>
    </source>
</evidence>
<dbReference type="FunFam" id="1.20.1250.20:FF:000489">
    <property type="entry name" value="MFS general substrate transporter"/>
    <property type="match status" value="1"/>
</dbReference>
<dbReference type="PANTHER" id="PTHR23501">
    <property type="entry name" value="MAJOR FACILITATOR SUPERFAMILY"/>
    <property type="match status" value="1"/>
</dbReference>
<evidence type="ECO:0000256" key="6">
    <source>
        <dbReference type="ARBA" id="ARBA00022989"/>
    </source>
</evidence>
<organism evidence="12 13">
    <name type="scientific">Monilinia fructicola</name>
    <name type="common">Brown rot fungus</name>
    <name type="synonym">Ciboria fructicola</name>
    <dbReference type="NCBI Taxonomy" id="38448"/>
    <lineage>
        <taxon>Eukaryota</taxon>
        <taxon>Fungi</taxon>
        <taxon>Dikarya</taxon>
        <taxon>Ascomycota</taxon>
        <taxon>Pezizomycotina</taxon>
        <taxon>Leotiomycetes</taxon>
        <taxon>Helotiales</taxon>
        <taxon>Sclerotiniaceae</taxon>
        <taxon>Monilinia</taxon>
    </lineage>
</organism>
<comment type="caution">
    <text evidence="12">The sequence shown here is derived from an EMBL/GenBank/DDBJ whole genome shotgun (WGS) entry which is preliminary data.</text>
</comment>
<keyword evidence="8" id="KW-0325">Glycoprotein</keyword>
<dbReference type="VEuPathDB" id="FungiDB:MFRU_077g00050"/>
<dbReference type="PRINTS" id="PR01036">
    <property type="entry name" value="TCRTETB"/>
</dbReference>
<dbReference type="AlphaFoldDB" id="A0A5M9J4Q2"/>
<feature type="domain" description="Major facilitator superfamily (MFS) profile" evidence="11">
    <location>
        <begin position="401"/>
        <end position="889"/>
    </location>
</feature>
<dbReference type="CDD" id="cd17502">
    <property type="entry name" value="MFS_Azr1_MDR_like"/>
    <property type="match status" value="1"/>
</dbReference>
<dbReference type="Gene3D" id="1.20.1250.20">
    <property type="entry name" value="MFS general substrate transporter like domains"/>
    <property type="match status" value="2"/>
</dbReference>
<feature type="transmembrane region" description="Helical" evidence="10">
    <location>
        <begin position="595"/>
        <end position="614"/>
    </location>
</feature>
<feature type="transmembrane region" description="Helical" evidence="10">
    <location>
        <begin position="729"/>
        <end position="748"/>
    </location>
</feature>
<dbReference type="Proteomes" id="UP000322873">
    <property type="component" value="Unassembled WGS sequence"/>
</dbReference>
<keyword evidence="7 10" id="KW-0472">Membrane</keyword>
<sequence length="898" mass="97869">MLTSNDEEKRSAENTAPNAFVVVEDLAASCQNPHPKSHSSETSDDQGRPSMAREAINFSHPLERVVSKKKPDNDQEVPPVEAKDGNRDSLSPDPKRGLIYQYFRDKLTYEGHSNAERSEWNSLNPPREGSEKSFRTSRTSSMSSKSDGGNSPEDAVDLQSSKKPVGSRGRSFLGRGKDKSAKSLDSQPNAEKSENEPPSSHYSLTDITDELKEMCLGSHPNTSQSTISCASPEFKSVSNFSQPLLDEKYPEKASSLTPDLSGETEYEIIDSYRHSPALNDTSGDITSSTEPSFRNLASQSIPEEPEFSTGEDETFLPPKRRLTPIEERRYPGKSGAWSRRFMKNIDDVVNRDSPDPNEMSLASTNTGDAFAACEQNENDDSSQPPEELETEHPGTAALTLLTIGICLSVFLISLDRTIVTTAIPYISGEFKSYADVGWYGSAYLLTACAFQPLYGRIFTLFSIKWTYLTANILFELGSLICGIAPNSVTLIVGRAIAGVGSAGILTGSFVVVAHSVPMHKRPVFTAAVGLMFGVGATIGPLLGGAFTDLVTWRWCFYFNLPVGGVTILVMTVFFNPKNNMNTQRSIIARVLELDIVGNILLLGACIMLFMALQYTETGYSWSSSMIIGLLVGFGVTIFFFGFWLWWKGEKALIPLDILKQRTVLASCIFSFFIYSALILHSYYLPQWFQAVKNTSAITSGVDMIPYVVCNASFSLLAGIVVAKSGYFTPPTIFGMAIATIGCGLISTLKTDTKTAQWVGYEIISAAGFGIAVQQGFTAVQTVLPLKKVPIGTAAVVACQSFGGAIFVSVGNNILQKQLITSAQEGKLPGIDIQVVLDAGATNFRSVVDPDHLPALLVQYNGALQRVFLVSIPMSLLAFIASLFLEWRSVRTRKEGEKV</sequence>
<evidence type="ECO:0000256" key="10">
    <source>
        <dbReference type="SAM" id="Phobius"/>
    </source>
</evidence>
<keyword evidence="5 10" id="KW-0812">Transmembrane</keyword>
<protein>
    <recommendedName>
        <fullName evidence="11">Major facilitator superfamily (MFS) profile domain-containing protein</fullName>
    </recommendedName>
</protein>
<evidence type="ECO:0000256" key="9">
    <source>
        <dbReference type="SAM" id="MobiDB-lite"/>
    </source>
</evidence>
<evidence type="ECO:0000256" key="2">
    <source>
        <dbReference type="ARBA" id="ARBA00007520"/>
    </source>
</evidence>
<feature type="compositionally biased region" description="Basic and acidic residues" evidence="9">
    <location>
        <begin position="61"/>
        <end position="73"/>
    </location>
</feature>
<dbReference type="GO" id="GO:0005886">
    <property type="term" value="C:plasma membrane"/>
    <property type="evidence" value="ECO:0007669"/>
    <property type="project" value="UniProtKB-SubCell"/>
</dbReference>
<accession>A0A5M9J4Q2</accession>
<feature type="compositionally biased region" description="Acidic residues" evidence="9">
    <location>
        <begin position="303"/>
        <end position="314"/>
    </location>
</feature>
<dbReference type="InterPro" id="IPR020846">
    <property type="entry name" value="MFS_dom"/>
</dbReference>
<dbReference type="EMBL" id="VICG01000015">
    <property type="protein sequence ID" value="KAA8564224.1"/>
    <property type="molecule type" value="Genomic_DNA"/>
</dbReference>
<dbReference type="OrthoDB" id="10021397at2759"/>
<dbReference type="InterPro" id="IPR036259">
    <property type="entry name" value="MFS_trans_sf"/>
</dbReference>
<feature type="transmembrane region" description="Helical" evidence="10">
    <location>
        <begin position="862"/>
        <end position="884"/>
    </location>
</feature>
<feature type="transmembrane region" description="Helical" evidence="10">
    <location>
        <begin position="523"/>
        <end position="542"/>
    </location>
</feature>
<comment type="subcellular location">
    <subcellularLocation>
        <location evidence="1">Cell membrane</location>
        <topology evidence="1">Multi-pass membrane protein</topology>
    </subcellularLocation>
</comment>
<feature type="region of interest" description="Disordered" evidence="9">
    <location>
        <begin position="114"/>
        <end position="228"/>
    </location>
</feature>
<name>A0A5M9J4Q2_MONFR</name>
<keyword evidence="13" id="KW-1185">Reference proteome</keyword>
<evidence type="ECO:0000313" key="12">
    <source>
        <dbReference type="EMBL" id="KAA8564224.1"/>
    </source>
</evidence>
<evidence type="ECO:0000259" key="11">
    <source>
        <dbReference type="PROSITE" id="PS50850"/>
    </source>
</evidence>
<feature type="transmembrane region" description="Helical" evidence="10">
    <location>
        <begin position="703"/>
        <end position="722"/>
    </location>
</feature>
<dbReference type="PANTHER" id="PTHR23501:SF49">
    <property type="entry name" value="MAJOR FACILITATOR SUPERFAMILY (MFS) PROFILE DOMAIN-CONTAINING PROTEIN"/>
    <property type="match status" value="1"/>
</dbReference>
<evidence type="ECO:0000256" key="5">
    <source>
        <dbReference type="ARBA" id="ARBA00022692"/>
    </source>
</evidence>
<feature type="transmembrane region" description="Helical" evidence="10">
    <location>
        <begin position="394"/>
        <end position="414"/>
    </location>
</feature>
<feature type="region of interest" description="Disordered" evidence="9">
    <location>
        <begin position="273"/>
        <end position="317"/>
    </location>
</feature>
<dbReference type="FunFam" id="1.20.1720.10:FF:000012">
    <property type="entry name" value="MFS toxin efflux pump (AflT)"/>
    <property type="match status" value="1"/>
</dbReference>
<feature type="transmembrane region" description="Helical" evidence="10">
    <location>
        <begin position="626"/>
        <end position="646"/>
    </location>
</feature>
<feature type="compositionally biased region" description="Polar residues" evidence="9">
    <location>
        <begin position="219"/>
        <end position="228"/>
    </location>
</feature>
<comment type="similarity">
    <text evidence="2">Belongs to the major facilitator superfamily. TCR/Tet family.</text>
</comment>
<feature type="compositionally biased region" description="Basic and acidic residues" evidence="9">
    <location>
        <begin position="38"/>
        <end position="47"/>
    </location>
</feature>
<feature type="transmembrane region" description="Helical" evidence="10">
    <location>
        <begin position="662"/>
        <end position="683"/>
    </location>
</feature>
<evidence type="ECO:0000256" key="8">
    <source>
        <dbReference type="ARBA" id="ARBA00023180"/>
    </source>
</evidence>
<proteinExistence type="inferred from homology"/>
<feature type="compositionally biased region" description="Low complexity" evidence="9">
    <location>
        <begin position="136"/>
        <end position="146"/>
    </location>
</feature>
<evidence type="ECO:0000256" key="1">
    <source>
        <dbReference type="ARBA" id="ARBA00004651"/>
    </source>
</evidence>
<dbReference type="Pfam" id="PF07690">
    <property type="entry name" value="MFS_1"/>
    <property type="match status" value="1"/>
</dbReference>
<keyword evidence="3" id="KW-0813">Transport</keyword>
<feature type="compositionally biased region" description="Basic and acidic residues" evidence="9">
    <location>
        <begin position="1"/>
        <end position="12"/>
    </location>
</feature>
<dbReference type="SUPFAM" id="SSF103473">
    <property type="entry name" value="MFS general substrate transporter"/>
    <property type="match status" value="1"/>
</dbReference>
<reference evidence="12 13" key="1">
    <citation type="submission" date="2019-06" db="EMBL/GenBank/DDBJ databases">
        <title>Genome Sequence of the Brown Rot Fungal Pathogen Monilinia fructicola.</title>
        <authorList>
            <person name="De Miccolis Angelini R.M."/>
            <person name="Landi L."/>
            <person name="Abate D."/>
            <person name="Pollastro S."/>
            <person name="Romanazzi G."/>
            <person name="Faretra F."/>
        </authorList>
    </citation>
    <scope>NUCLEOTIDE SEQUENCE [LARGE SCALE GENOMIC DNA]</scope>
    <source>
        <strain evidence="12 13">Mfrc123</strain>
    </source>
</reference>
<dbReference type="PROSITE" id="PS50850">
    <property type="entry name" value="MFS"/>
    <property type="match status" value="1"/>
</dbReference>
<dbReference type="FunFam" id="1.20.1250.20:FF:000196">
    <property type="entry name" value="MFS toxin efflux pump (AflT)"/>
    <property type="match status" value="1"/>
</dbReference>
<keyword evidence="6 10" id="KW-1133">Transmembrane helix</keyword>
<feature type="region of interest" description="Disordered" evidence="9">
    <location>
        <begin position="25"/>
        <end position="97"/>
    </location>
</feature>
<dbReference type="InterPro" id="IPR011701">
    <property type="entry name" value="MFS"/>
</dbReference>
<evidence type="ECO:0000313" key="13">
    <source>
        <dbReference type="Proteomes" id="UP000322873"/>
    </source>
</evidence>
<evidence type="ECO:0000256" key="3">
    <source>
        <dbReference type="ARBA" id="ARBA00022448"/>
    </source>
</evidence>
<feature type="transmembrane region" description="Helical" evidence="10">
    <location>
        <begin position="554"/>
        <end position="574"/>
    </location>
</feature>
<keyword evidence="4" id="KW-1003">Cell membrane</keyword>
<feature type="compositionally biased region" description="Polar residues" evidence="9">
    <location>
        <begin position="278"/>
        <end position="301"/>
    </location>
</feature>
<feature type="region of interest" description="Disordered" evidence="9">
    <location>
        <begin position="1"/>
        <end position="20"/>
    </location>
</feature>
<feature type="transmembrane region" description="Helical" evidence="10">
    <location>
        <begin position="465"/>
        <end position="485"/>
    </location>
</feature>
<dbReference type="GO" id="GO:0022857">
    <property type="term" value="F:transmembrane transporter activity"/>
    <property type="evidence" value="ECO:0007669"/>
    <property type="project" value="InterPro"/>
</dbReference>
<feature type="transmembrane region" description="Helical" evidence="10">
    <location>
        <begin position="491"/>
        <end position="511"/>
    </location>
</feature>
<feature type="compositionally biased region" description="Polar residues" evidence="9">
    <location>
        <begin position="183"/>
        <end position="206"/>
    </location>
</feature>
<gene>
    <name evidence="12" type="ORF">EYC84_011170</name>
</gene>